<reference evidence="1" key="1">
    <citation type="journal article" date="2012" name="Proc. Natl. Acad. Sci. U.S.A.">
        <title>Antigenic diversity is generated by distinct evolutionary mechanisms in African trypanosome species.</title>
        <authorList>
            <person name="Jackson A.P."/>
            <person name="Berry A."/>
            <person name="Aslett M."/>
            <person name="Allison H.C."/>
            <person name="Burton P."/>
            <person name="Vavrova-Anderson J."/>
            <person name="Brown R."/>
            <person name="Browne H."/>
            <person name="Corton N."/>
            <person name="Hauser H."/>
            <person name="Gamble J."/>
            <person name="Gilderthorp R."/>
            <person name="Marcello L."/>
            <person name="McQuillan J."/>
            <person name="Otto T.D."/>
            <person name="Quail M.A."/>
            <person name="Sanders M.J."/>
            <person name="van Tonder A."/>
            <person name="Ginger M.L."/>
            <person name="Field M.C."/>
            <person name="Barry J.D."/>
            <person name="Hertz-Fowler C."/>
            <person name="Berriman M."/>
        </authorList>
    </citation>
    <scope>NUCLEOTIDE SEQUENCE</scope>
    <source>
        <strain evidence="1">IL3000</strain>
    </source>
</reference>
<protein>
    <submittedName>
        <fullName evidence="1">Uncharacterized protein</fullName>
    </submittedName>
</protein>
<organism evidence="1">
    <name type="scientific">Trypanosoma congolense (strain IL3000)</name>
    <dbReference type="NCBI Taxonomy" id="1068625"/>
    <lineage>
        <taxon>Eukaryota</taxon>
        <taxon>Discoba</taxon>
        <taxon>Euglenozoa</taxon>
        <taxon>Kinetoplastea</taxon>
        <taxon>Metakinetoplastina</taxon>
        <taxon>Trypanosomatida</taxon>
        <taxon>Trypanosomatidae</taxon>
        <taxon>Trypanosoma</taxon>
        <taxon>Nannomonas</taxon>
    </lineage>
</organism>
<sequence>MDTCVSKLFACQFVLHLRRSVKCLGFFKMGITFLPTRKLQGYSTLAGFSKISTDNIPRPVPKALSRRLFLFEKRRKCKPGDGSTNWVLQAGAFPILGVKGVARVINYDTTVIPDACFVGDICVFFILLEENHIAIFFCVC</sequence>
<dbReference type="AlphaFoldDB" id="G0UN07"/>
<dbReference type="EMBL" id="HE575318">
    <property type="protein sequence ID" value="CCC90566.1"/>
    <property type="molecule type" value="Genomic_DNA"/>
</dbReference>
<proteinExistence type="predicted"/>
<evidence type="ECO:0000313" key="1">
    <source>
        <dbReference type="EMBL" id="CCC90566.1"/>
    </source>
</evidence>
<name>G0UN07_TRYCI</name>
<gene>
    <name evidence="1" type="ORF">TCIL3000_5_2830</name>
</gene>
<accession>G0UN07</accession>